<organism evidence="1 2">
    <name type="scientific">Montanilutibacter psychrotolerans</name>
    <dbReference type="NCBI Taxonomy" id="1327343"/>
    <lineage>
        <taxon>Bacteria</taxon>
        <taxon>Pseudomonadati</taxon>
        <taxon>Pseudomonadota</taxon>
        <taxon>Gammaproteobacteria</taxon>
        <taxon>Lysobacterales</taxon>
        <taxon>Lysobacteraceae</taxon>
        <taxon>Montanilutibacter</taxon>
    </lineage>
</organism>
<name>A0A3M8T1S4_9GAMM</name>
<keyword evidence="2" id="KW-1185">Reference proteome</keyword>
<sequence length="100" mass="11548">MPALCDYTNVYNTALAVLKEKGYQLWYNPASEMFGAERDGWDFLADTPSALLGMVAIYESSTPGQYSDYWWRKDAEQLYGRLPVEPRAYTSAVYQRRKET</sequence>
<protein>
    <submittedName>
        <fullName evidence="1">Uncharacterized protein</fullName>
    </submittedName>
</protein>
<comment type="caution">
    <text evidence="1">The sequence shown here is derived from an EMBL/GenBank/DDBJ whole genome shotgun (WGS) entry which is preliminary data.</text>
</comment>
<dbReference type="EMBL" id="RIBS01000002">
    <property type="protein sequence ID" value="RNF85464.1"/>
    <property type="molecule type" value="Genomic_DNA"/>
</dbReference>
<dbReference type="OrthoDB" id="9155696at2"/>
<dbReference type="Proteomes" id="UP000267049">
    <property type="component" value="Unassembled WGS sequence"/>
</dbReference>
<dbReference type="AlphaFoldDB" id="A0A3M8T1S4"/>
<gene>
    <name evidence="1" type="ORF">EER27_04295</name>
</gene>
<accession>A0A3M8T1S4</accession>
<evidence type="ECO:0000313" key="2">
    <source>
        <dbReference type="Proteomes" id="UP000267049"/>
    </source>
</evidence>
<reference evidence="1 2" key="1">
    <citation type="submission" date="2018-11" db="EMBL/GenBank/DDBJ databases">
        <title>Lysobacter cryohumiis sp. nov., isolated from soil in the Tianshan Mountains, Xinjiang, China.</title>
        <authorList>
            <person name="Luo Y."/>
            <person name="Sheng H."/>
        </authorList>
    </citation>
    <scope>NUCLEOTIDE SEQUENCE [LARGE SCALE GENOMIC DNA]</scope>
    <source>
        <strain evidence="1 2">ZS60</strain>
    </source>
</reference>
<proteinExistence type="predicted"/>
<evidence type="ECO:0000313" key="1">
    <source>
        <dbReference type="EMBL" id="RNF85464.1"/>
    </source>
</evidence>